<gene>
    <name evidence="1" type="ORF">pEaSNUABM33_00057</name>
</gene>
<protein>
    <submittedName>
        <fullName evidence="1">Uncharacterized protein</fullName>
    </submittedName>
</protein>
<evidence type="ECO:0000313" key="1">
    <source>
        <dbReference type="EMBL" id="QZE57933.1"/>
    </source>
</evidence>
<dbReference type="EMBL" id="MZ443779">
    <property type="protein sequence ID" value="QZE57933.1"/>
    <property type="molecule type" value="Genomic_DNA"/>
</dbReference>
<proteinExistence type="predicted"/>
<reference evidence="1 2" key="1">
    <citation type="submission" date="2021-06" db="EMBL/GenBank/DDBJ databases">
        <title>Complete genome sequence of Erwinia phage pEa_SNUABM_33.</title>
        <authorList>
            <person name="Kim S.G."/>
            <person name="Park S.C."/>
        </authorList>
    </citation>
    <scope>NUCLEOTIDE SEQUENCE [LARGE SCALE GENOMIC DNA]</scope>
</reference>
<accession>A0AAE7XLQ2</accession>
<name>A0AAE7XLQ2_9CAUD</name>
<sequence>MEQDKQAVKQMADYISKRVNENAVEGLDISDEAIKSHVRDIVQGVAKSLAAHNCGMRVVCDESNNPQYNLENNILTMRLEINRPSRIQVILETGNDNAKTSVGFIQQEETAGQKDL</sequence>
<keyword evidence="2" id="KW-1185">Reference proteome</keyword>
<evidence type="ECO:0000313" key="2">
    <source>
        <dbReference type="Proteomes" id="UP000827805"/>
    </source>
</evidence>
<dbReference type="Proteomes" id="UP000827805">
    <property type="component" value="Segment"/>
</dbReference>
<organism evidence="1 2">
    <name type="scientific">Erwinia phage pEa_SNUABM_33</name>
    <dbReference type="NCBI Taxonomy" id="2869556"/>
    <lineage>
        <taxon>Viruses</taxon>
        <taxon>Duplodnaviria</taxon>
        <taxon>Heunggongvirae</taxon>
        <taxon>Uroviricota</taxon>
        <taxon>Caudoviricetes</taxon>
        <taxon>Alexandravirus</taxon>
        <taxon>Alexandravirus SNUABM33</taxon>
    </lineage>
</organism>